<gene>
    <name evidence="1" type="ORF">H2O64_10300</name>
</gene>
<dbReference type="RefSeq" id="WP_187562111.1">
    <property type="nucleotide sequence ID" value="NZ_JACGWS010000005.1"/>
</dbReference>
<sequence>MKKRNLKSLALNKKAISNFKINHIKGAGSNHTNCRWCVTNRYGSCDD</sequence>
<evidence type="ECO:0000313" key="2">
    <source>
        <dbReference type="Proteomes" id="UP000619238"/>
    </source>
</evidence>
<dbReference type="Proteomes" id="UP000619238">
    <property type="component" value="Unassembled WGS sequence"/>
</dbReference>
<reference evidence="1 2" key="1">
    <citation type="submission" date="2020-07" db="EMBL/GenBank/DDBJ databases">
        <title>Description of Kordia aestuariivivens sp. nov., isolated from a tidal flat.</title>
        <authorList>
            <person name="Park S."/>
            <person name="Yoon J.-H."/>
        </authorList>
    </citation>
    <scope>NUCLEOTIDE SEQUENCE [LARGE SCALE GENOMIC DNA]</scope>
    <source>
        <strain evidence="1 2">YSTF-M3</strain>
    </source>
</reference>
<keyword evidence="2" id="KW-1185">Reference proteome</keyword>
<protein>
    <recommendedName>
        <fullName evidence="3">Natural product</fullName>
    </recommendedName>
</protein>
<evidence type="ECO:0000313" key="1">
    <source>
        <dbReference type="EMBL" id="MBC8755064.1"/>
    </source>
</evidence>
<name>A0ABR7Q928_9FLAO</name>
<organism evidence="1 2">
    <name type="scientific">Kordia aestuariivivens</name>
    <dbReference type="NCBI Taxonomy" id="2759037"/>
    <lineage>
        <taxon>Bacteria</taxon>
        <taxon>Pseudomonadati</taxon>
        <taxon>Bacteroidota</taxon>
        <taxon>Flavobacteriia</taxon>
        <taxon>Flavobacteriales</taxon>
        <taxon>Flavobacteriaceae</taxon>
        <taxon>Kordia</taxon>
    </lineage>
</organism>
<accession>A0ABR7Q928</accession>
<proteinExistence type="predicted"/>
<evidence type="ECO:0008006" key="3">
    <source>
        <dbReference type="Google" id="ProtNLM"/>
    </source>
</evidence>
<comment type="caution">
    <text evidence="1">The sequence shown here is derived from an EMBL/GenBank/DDBJ whole genome shotgun (WGS) entry which is preliminary data.</text>
</comment>
<dbReference type="EMBL" id="JACGWS010000005">
    <property type="protein sequence ID" value="MBC8755064.1"/>
    <property type="molecule type" value="Genomic_DNA"/>
</dbReference>